<dbReference type="InterPro" id="IPR004881">
    <property type="entry name" value="Ribosome_biogen_GTPase_RsgA"/>
</dbReference>
<dbReference type="Pfam" id="PF03193">
    <property type="entry name" value="RsgA_GTPase"/>
    <property type="match status" value="1"/>
</dbReference>
<sequence length="288" mass="33413">MYTKKIGTIVSLNKSSFVIDIDNKLETYIIPNNIKHCIVVGDIVVLNNFNIIEKIIDRRNIVYRSLFSKSKFIAANIDQILIIIAVKPSFSVNLLQRILIEASRSSIESTIILNKIDLKESKHLNKILEMFSNLKINIVKICAHDTINTKLLLYKILKNKKNLFLGQSGMGKSTIIKTIYNDIDIKTREFSQKLNTGKHTTSFIKSYKISEINATVIDAPGFQTFGLNHVTEKEILKAFYEFEPFFQNCKYYNCKHIYEKECGIKEAIKNNIIYEYRYELYKNIMINK</sequence>
<dbReference type="HAMAP" id="MF_01820">
    <property type="entry name" value="GTPase_RsgA"/>
    <property type="match status" value="1"/>
</dbReference>
<keyword evidence="1" id="KW-0479">Metal-binding</keyword>
<proteinExistence type="inferred from homology"/>
<dbReference type="NCBIfam" id="TIGR00157">
    <property type="entry name" value="ribosome small subunit-dependent GTPase A"/>
    <property type="match status" value="1"/>
</dbReference>
<evidence type="ECO:0000256" key="1">
    <source>
        <dbReference type="HAMAP-Rule" id="MF_01820"/>
    </source>
</evidence>
<dbReference type="SUPFAM" id="SSF52540">
    <property type="entry name" value="P-loop containing nucleoside triphosphate hydrolases"/>
    <property type="match status" value="1"/>
</dbReference>
<dbReference type="Gene3D" id="3.40.50.300">
    <property type="entry name" value="P-loop containing nucleotide triphosphate hydrolases"/>
    <property type="match status" value="1"/>
</dbReference>
<dbReference type="PANTHER" id="PTHR32120:SF11">
    <property type="entry name" value="SMALL RIBOSOMAL SUBUNIT BIOGENESIS GTPASE RSGA 1, MITOCHONDRIAL-RELATED"/>
    <property type="match status" value="1"/>
</dbReference>
<comment type="subunit">
    <text evidence="1">Monomer. Associates with 30S ribosomal subunit, binds 16S rRNA.</text>
</comment>
<dbReference type="PROSITE" id="PS50936">
    <property type="entry name" value="ENGC_GTPASE"/>
    <property type="match status" value="1"/>
</dbReference>
<protein>
    <recommendedName>
        <fullName evidence="1">Small ribosomal subunit biogenesis GTPase RsgA</fullName>
        <ecNumber evidence="1">3.6.1.-</ecNumber>
    </recommendedName>
</protein>
<dbReference type="KEGG" id="kso:CKSOR_00404"/>
<keyword evidence="1" id="KW-0862">Zinc</keyword>
<comment type="similarity">
    <text evidence="1">Belongs to the TRAFAC class YlqF/YawG GTPase family. RsgA subfamily.</text>
</comment>
<feature type="binding site" evidence="1">
    <location>
        <position position="256"/>
    </location>
    <ligand>
        <name>Zn(2+)</name>
        <dbReference type="ChEBI" id="CHEBI:29105"/>
    </ligand>
</feature>
<feature type="domain" description="EngC GTPase" evidence="2">
    <location>
        <begin position="75"/>
        <end position="223"/>
    </location>
</feature>
<dbReference type="EMBL" id="CP025628">
    <property type="protein sequence ID" value="AWD32520.1"/>
    <property type="molecule type" value="Genomic_DNA"/>
</dbReference>
<dbReference type="GO" id="GO:0005737">
    <property type="term" value="C:cytoplasm"/>
    <property type="evidence" value="ECO:0007669"/>
    <property type="project" value="UniProtKB-SubCell"/>
</dbReference>
<keyword evidence="1" id="KW-0690">Ribosome biogenesis</keyword>
<accession>A0A3Q8EUE1</accession>
<keyword evidence="1" id="KW-0963">Cytoplasm</keyword>
<dbReference type="RefSeq" id="WP_108673925.1">
    <property type="nucleotide sequence ID" value="NZ_CP025628.1"/>
</dbReference>
<keyword evidence="1" id="KW-0699">rRNA-binding</keyword>
<keyword evidence="1" id="KW-0342">GTP-binding</keyword>
<evidence type="ECO:0000259" key="2">
    <source>
        <dbReference type="PROSITE" id="PS50936"/>
    </source>
</evidence>
<dbReference type="GO" id="GO:0005525">
    <property type="term" value="F:GTP binding"/>
    <property type="evidence" value="ECO:0007669"/>
    <property type="project" value="UniProtKB-UniRule"/>
</dbReference>
<comment type="cofactor">
    <cofactor evidence="1">
        <name>Zn(2+)</name>
        <dbReference type="ChEBI" id="CHEBI:29105"/>
    </cofactor>
    <text evidence="1">Binds 1 zinc ion per subunit.</text>
</comment>
<feature type="binding site" evidence="1">
    <location>
        <begin position="114"/>
        <end position="117"/>
    </location>
    <ligand>
        <name>GTP</name>
        <dbReference type="ChEBI" id="CHEBI:37565"/>
    </ligand>
</feature>
<dbReference type="GO" id="GO:0003924">
    <property type="term" value="F:GTPase activity"/>
    <property type="evidence" value="ECO:0007669"/>
    <property type="project" value="UniProtKB-UniRule"/>
</dbReference>
<dbReference type="EC" id="3.6.1.-" evidence="1"/>
<evidence type="ECO:0000313" key="3">
    <source>
        <dbReference type="EMBL" id="AWD32520.1"/>
    </source>
</evidence>
<comment type="subcellular location">
    <subcellularLocation>
        <location evidence="1">Cytoplasm</location>
    </subcellularLocation>
</comment>
<feature type="binding site" evidence="1">
    <location>
        <position position="249"/>
    </location>
    <ligand>
        <name>Zn(2+)</name>
        <dbReference type="ChEBI" id="CHEBI:29105"/>
    </ligand>
</feature>
<reference evidence="3 4" key="1">
    <citation type="journal article" date="2018" name="Parasitology">
        <title>The reduced genome of Candidatus Kinetoplastibacterium sorsogonicusi, the endosymbiont of Kentomonas sorsogonicus (Trypanosomatidae): loss of the haem-synthesis pathway.</title>
        <authorList>
            <person name="Silva F.M."/>
            <person name="Kostygov A.Y."/>
            <person name="Spodareva V.V."/>
            <person name="Butenko A."/>
            <person name="Tossou R."/>
            <person name="Lukes J."/>
            <person name="Yurchenko V."/>
            <person name="Alves J.M.P."/>
        </authorList>
    </citation>
    <scope>NUCLEOTIDE SEQUENCE [LARGE SCALE GENOMIC DNA]</scope>
    <source>
        <strain evidence="3 4">MF-08</strain>
    </source>
</reference>
<feature type="binding site" evidence="1">
    <location>
        <position position="254"/>
    </location>
    <ligand>
        <name>Zn(2+)</name>
        <dbReference type="ChEBI" id="CHEBI:29105"/>
    </ligand>
</feature>
<dbReference type="InterPro" id="IPR027417">
    <property type="entry name" value="P-loop_NTPase"/>
</dbReference>
<dbReference type="PANTHER" id="PTHR32120">
    <property type="entry name" value="SMALL RIBOSOMAL SUBUNIT BIOGENESIS GTPASE RSGA"/>
    <property type="match status" value="1"/>
</dbReference>
<dbReference type="GO" id="GO:0042274">
    <property type="term" value="P:ribosomal small subunit biogenesis"/>
    <property type="evidence" value="ECO:0007669"/>
    <property type="project" value="UniProtKB-UniRule"/>
</dbReference>
<dbReference type="InterPro" id="IPR010914">
    <property type="entry name" value="RsgA_GTPase_dom"/>
</dbReference>
<keyword evidence="1 3" id="KW-0378">Hydrolase</keyword>
<evidence type="ECO:0000313" key="4">
    <source>
        <dbReference type="Proteomes" id="UP000266796"/>
    </source>
</evidence>
<feature type="binding site" evidence="1">
    <location>
        <begin position="166"/>
        <end position="174"/>
    </location>
    <ligand>
        <name>GTP</name>
        <dbReference type="ChEBI" id="CHEBI:37565"/>
    </ligand>
</feature>
<dbReference type="Gene3D" id="1.10.40.50">
    <property type="entry name" value="Probable gtpase engc, domain 3"/>
    <property type="match status" value="1"/>
</dbReference>
<dbReference type="AlphaFoldDB" id="A0A3Q8EUE1"/>
<comment type="function">
    <text evidence="1">One of several proteins that assist in the late maturation steps of the functional core of the 30S ribosomal subunit. Helps release RbfA from mature subunits. May play a role in the assembly of ribosomal proteins into the subunit. Circularly permuted GTPase that catalyzes slow GTP hydrolysis, GTPase activity is stimulated by the 30S ribosomal subunit.</text>
</comment>
<dbReference type="GO" id="GO:0046872">
    <property type="term" value="F:metal ion binding"/>
    <property type="evidence" value="ECO:0007669"/>
    <property type="project" value="UniProtKB-KW"/>
</dbReference>
<keyword evidence="1" id="KW-0694">RNA-binding</keyword>
<organism evidence="3 4">
    <name type="scientific">Candidatus Kinetoplastidibacterium kentomonadis</name>
    <dbReference type="NCBI Taxonomy" id="1576550"/>
    <lineage>
        <taxon>Bacteria</taxon>
        <taxon>Pseudomonadati</taxon>
        <taxon>Pseudomonadota</taxon>
        <taxon>Betaproteobacteria</taxon>
        <taxon>Candidatus Kinetoplastidibacterium</taxon>
    </lineage>
</organism>
<dbReference type="Proteomes" id="UP000266796">
    <property type="component" value="Chromosome"/>
</dbReference>
<dbReference type="OrthoDB" id="9809485at2"/>
<name>A0A3Q8EUE1_9PROT</name>
<dbReference type="GO" id="GO:0019843">
    <property type="term" value="F:rRNA binding"/>
    <property type="evidence" value="ECO:0007669"/>
    <property type="project" value="UniProtKB-KW"/>
</dbReference>
<feature type="binding site" evidence="1">
    <location>
        <position position="262"/>
    </location>
    <ligand>
        <name>Zn(2+)</name>
        <dbReference type="ChEBI" id="CHEBI:29105"/>
    </ligand>
</feature>
<keyword evidence="1" id="KW-0547">Nucleotide-binding</keyword>
<gene>
    <name evidence="1 3" type="primary">rsgA</name>
    <name evidence="3" type="ORF">CKSOR_00404</name>
</gene>
<keyword evidence="4" id="KW-1185">Reference proteome</keyword>
<dbReference type="CDD" id="cd01854">
    <property type="entry name" value="YjeQ_EngC"/>
    <property type="match status" value="1"/>
</dbReference>